<keyword evidence="3" id="KW-1185">Reference proteome</keyword>
<dbReference type="Proteomes" id="UP000199699">
    <property type="component" value="Unassembled WGS sequence"/>
</dbReference>
<dbReference type="InterPro" id="IPR025164">
    <property type="entry name" value="Toastrack_DUF4097"/>
</dbReference>
<dbReference type="PANTHER" id="PTHR34094">
    <property type="match status" value="1"/>
</dbReference>
<dbReference type="PANTHER" id="PTHR34094:SF1">
    <property type="entry name" value="PROTEIN FAM185A"/>
    <property type="match status" value="1"/>
</dbReference>
<evidence type="ECO:0000259" key="1">
    <source>
        <dbReference type="Pfam" id="PF13349"/>
    </source>
</evidence>
<evidence type="ECO:0000313" key="3">
    <source>
        <dbReference type="Proteomes" id="UP000199699"/>
    </source>
</evidence>
<name>A0A1C6S5H1_9ACTN</name>
<accession>A0A1C6S5H1</accession>
<dbReference type="RefSeq" id="WP_091082135.1">
    <property type="nucleotide sequence ID" value="NZ_FMHT01000003.1"/>
</dbReference>
<dbReference type="STRING" id="145857.GA0070616_2972"/>
<organism evidence="2 3">
    <name type="scientific">Micromonospora nigra</name>
    <dbReference type="NCBI Taxonomy" id="145857"/>
    <lineage>
        <taxon>Bacteria</taxon>
        <taxon>Bacillati</taxon>
        <taxon>Actinomycetota</taxon>
        <taxon>Actinomycetes</taxon>
        <taxon>Micromonosporales</taxon>
        <taxon>Micromonosporaceae</taxon>
        <taxon>Micromonospora</taxon>
    </lineage>
</organism>
<protein>
    <submittedName>
        <fullName evidence="2">Putative adhesin</fullName>
    </submittedName>
</protein>
<dbReference type="OrthoDB" id="3252095at2"/>
<dbReference type="Gene3D" id="2.160.20.120">
    <property type="match status" value="1"/>
</dbReference>
<dbReference type="Pfam" id="PF13349">
    <property type="entry name" value="DUF4097"/>
    <property type="match status" value="1"/>
</dbReference>
<gene>
    <name evidence="2" type="ORF">GA0070616_2972</name>
</gene>
<dbReference type="EMBL" id="FMHT01000003">
    <property type="protein sequence ID" value="SCL24732.1"/>
    <property type="molecule type" value="Genomic_DNA"/>
</dbReference>
<dbReference type="CDD" id="cd00298">
    <property type="entry name" value="ACD_sHsps_p23-like"/>
    <property type="match status" value="1"/>
</dbReference>
<feature type="domain" description="DUF4097" evidence="1">
    <location>
        <begin position="25"/>
        <end position="277"/>
    </location>
</feature>
<reference evidence="2 3" key="1">
    <citation type="submission" date="2016-06" db="EMBL/GenBank/DDBJ databases">
        <authorList>
            <person name="Kjaerup R.B."/>
            <person name="Dalgaard T.S."/>
            <person name="Juul-Madsen H.R."/>
        </authorList>
    </citation>
    <scope>NUCLEOTIDE SEQUENCE [LARGE SCALE GENOMIC DNA]</scope>
    <source>
        <strain evidence="2 3">DSM 43818</strain>
    </source>
</reference>
<sequence length="280" mass="29133">MPTFQTPAPIAVTVDLGAGHLQVTATDRADTVVDVRPGNDTDDSDVKAARQVKVDYTDGTLRITGPKAGAFDFSRRSKHVIVSIELPSGSHLSAELQAGDIRGTGQLGQCQLETSAGNIGLEQAGPLRLATAAGHVTADSVTGDADIRTGTGTIHITRIDGTAVIKNSNGNTTIDTATGDLRIRTSNGNIHIHHAAADVDAKTTNGSIRVDEVARGSTTLATSAGNLDIGIADGVAAKLEVQTNFGRVDNQLEHITEPQTDSKVAVRGRTSFGDITVRRS</sequence>
<proteinExistence type="predicted"/>
<evidence type="ECO:0000313" key="2">
    <source>
        <dbReference type="EMBL" id="SCL24732.1"/>
    </source>
</evidence>
<dbReference type="AlphaFoldDB" id="A0A1C6S5H1"/>